<sequence>MSVKIYKETYFEASHRLMHYEGKCSRLHGHQWRVEFWVEGDVPADTRILVDYNLIKKVVEAYDHQVILNEDDPMVECISKFQDVITTKGDPTSELLAEIMVFELEEKCRDAGLSARVVKCRVYESVSCFAEWTP</sequence>
<dbReference type="Proteomes" id="UP000006565">
    <property type="component" value="Chromosome"/>
</dbReference>
<dbReference type="EMBL" id="CP002117">
    <property type="protein sequence ID" value="ADN35380.1"/>
    <property type="molecule type" value="Genomic_DNA"/>
</dbReference>
<dbReference type="InterPro" id="IPR007115">
    <property type="entry name" value="6-PTP_synth/QueD"/>
</dbReference>
<evidence type="ECO:0000313" key="5">
    <source>
        <dbReference type="EMBL" id="ADN35380.1"/>
    </source>
</evidence>
<accession>E1RHZ5</accession>
<organism evidence="5 6">
    <name type="scientific">Methanolacinia petrolearia (strain DSM 11571 / OCM 486 / SEBR 4847)</name>
    <name type="common">Methanoplanus petrolearius</name>
    <dbReference type="NCBI Taxonomy" id="679926"/>
    <lineage>
        <taxon>Archaea</taxon>
        <taxon>Methanobacteriati</taxon>
        <taxon>Methanobacteriota</taxon>
        <taxon>Stenosarchaea group</taxon>
        <taxon>Methanomicrobia</taxon>
        <taxon>Methanomicrobiales</taxon>
        <taxon>Methanomicrobiaceae</taxon>
        <taxon>Methanolacinia</taxon>
    </lineage>
</organism>
<dbReference type="RefSeq" id="WP_013328558.1">
    <property type="nucleotide sequence ID" value="NC_014507.1"/>
</dbReference>
<dbReference type="InterPro" id="IPR038418">
    <property type="entry name" value="6-PTP_synth/QueD_sf"/>
</dbReference>
<dbReference type="OrthoDB" id="6529at2157"/>
<comment type="cofactor">
    <cofactor evidence="1">
        <name>Zn(2+)</name>
        <dbReference type="ChEBI" id="CHEBI:29105"/>
    </cofactor>
</comment>
<dbReference type="HOGENOM" id="CLU_111016_3_0_2"/>
<dbReference type="GO" id="GO:0016829">
    <property type="term" value="F:lyase activity"/>
    <property type="evidence" value="ECO:0007669"/>
    <property type="project" value="UniProtKB-KW"/>
</dbReference>
<keyword evidence="4" id="KW-0456">Lyase</keyword>
<dbReference type="GO" id="GO:0046872">
    <property type="term" value="F:metal ion binding"/>
    <property type="evidence" value="ECO:0007669"/>
    <property type="project" value="UniProtKB-KW"/>
</dbReference>
<evidence type="ECO:0000256" key="1">
    <source>
        <dbReference type="ARBA" id="ARBA00001947"/>
    </source>
</evidence>
<evidence type="ECO:0000256" key="2">
    <source>
        <dbReference type="ARBA" id="ARBA00022723"/>
    </source>
</evidence>
<dbReference type="SUPFAM" id="SSF55620">
    <property type="entry name" value="Tetrahydrobiopterin biosynthesis enzymes-like"/>
    <property type="match status" value="1"/>
</dbReference>
<reference evidence="5 6" key="1">
    <citation type="journal article" date="2010" name="Stand. Genomic Sci.">
        <title>Complete genome sequence of Methanoplanus petrolearius type strain (SEBR 4847).</title>
        <authorList>
            <person name="Brambilla E."/>
            <person name="Djao O.D."/>
            <person name="Daligault H."/>
            <person name="Lapidus A."/>
            <person name="Lucas S."/>
            <person name="Hammon N."/>
            <person name="Nolan M."/>
            <person name="Tice H."/>
            <person name="Cheng J.F."/>
            <person name="Han C."/>
            <person name="Tapia R."/>
            <person name="Goodwin L."/>
            <person name="Pitluck S."/>
            <person name="Liolios K."/>
            <person name="Ivanova N."/>
            <person name="Mavromatis K."/>
            <person name="Mikhailova N."/>
            <person name="Pati A."/>
            <person name="Chen A."/>
            <person name="Palaniappan K."/>
            <person name="Land M."/>
            <person name="Hauser L."/>
            <person name="Chang Y.J."/>
            <person name="Jeffries C.D."/>
            <person name="Rohde M."/>
            <person name="Spring S."/>
            <person name="Sikorski J."/>
            <person name="Goker M."/>
            <person name="Woyke T."/>
            <person name="Bristow J."/>
            <person name="Eisen J.A."/>
            <person name="Markowitz V."/>
            <person name="Hugenholtz P."/>
            <person name="Kyrpides N.C."/>
            <person name="Klenk H.P."/>
        </authorList>
    </citation>
    <scope>NUCLEOTIDE SEQUENCE [LARGE SCALE GENOMIC DNA]</scope>
    <source>
        <strain evidence="6">DSM 11571 / OCM 486 / SEBR 4847</strain>
    </source>
</reference>
<dbReference type="AlphaFoldDB" id="E1RHZ5"/>
<evidence type="ECO:0000256" key="3">
    <source>
        <dbReference type="ARBA" id="ARBA00022833"/>
    </source>
</evidence>
<dbReference type="PANTHER" id="PTHR12589">
    <property type="entry name" value="PYRUVOYL TETRAHYDROBIOPTERIN SYNTHASE"/>
    <property type="match status" value="1"/>
</dbReference>
<keyword evidence="6" id="KW-1185">Reference proteome</keyword>
<evidence type="ECO:0008006" key="7">
    <source>
        <dbReference type="Google" id="ProtNLM"/>
    </source>
</evidence>
<name>E1RHZ5_METP4</name>
<evidence type="ECO:0000256" key="4">
    <source>
        <dbReference type="ARBA" id="ARBA00023239"/>
    </source>
</evidence>
<evidence type="ECO:0000313" key="6">
    <source>
        <dbReference type="Proteomes" id="UP000006565"/>
    </source>
</evidence>
<dbReference type="Gene3D" id="3.30.479.10">
    <property type="entry name" value="6-pyruvoyl tetrahydropterin synthase/QueD"/>
    <property type="match status" value="1"/>
</dbReference>
<dbReference type="eggNOG" id="arCOG02172">
    <property type="taxonomic scope" value="Archaea"/>
</dbReference>
<gene>
    <name evidence="5" type="ordered locus">Mpet_0606</name>
</gene>
<proteinExistence type="predicted"/>
<dbReference type="Pfam" id="PF01242">
    <property type="entry name" value="PTPS"/>
    <property type="match status" value="1"/>
</dbReference>
<protein>
    <recommendedName>
        <fullName evidence="7">6-pyruvoyltetrahydropterin synthase</fullName>
    </recommendedName>
</protein>
<dbReference type="GeneID" id="9743055"/>
<dbReference type="KEGG" id="mpi:Mpet_0606"/>
<dbReference type="PANTHER" id="PTHR12589:SF7">
    <property type="entry name" value="6-PYRUVOYL TETRAHYDROBIOPTERIN SYNTHASE"/>
    <property type="match status" value="1"/>
</dbReference>
<dbReference type="STRING" id="679926.Mpet_0606"/>
<keyword evidence="2" id="KW-0479">Metal-binding</keyword>
<keyword evidence="3" id="KW-0862">Zinc</keyword>